<dbReference type="Proteomes" id="UP000198606">
    <property type="component" value="Unassembled WGS sequence"/>
</dbReference>
<keyword evidence="1" id="KW-0812">Transmembrane</keyword>
<organism evidence="2 3">
    <name type="scientific">Phytopseudomonas flavescens</name>
    <dbReference type="NCBI Taxonomy" id="29435"/>
    <lineage>
        <taxon>Bacteria</taxon>
        <taxon>Pseudomonadati</taxon>
        <taxon>Pseudomonadota</taxon>
        <taxon>Gammaproteobacteria</taxon>
        <taxon>Pseudomonadales</taxon>
        <taxon>Pseudomonadaceae</taxon>
        <taxon>Phytopseudomonas</taxon>
    </lineage>
</organism>
<dbReference type="RefSeq" id="WP_084306438.1">
    <property type="nucleotide sequence ID" value="NZ_FNDG01000001.1"/>
</dbReference>
<keyword evidence="1" id="KW-0472">Membrane</keyword>
<keyword evidence="1" id="KW-1133">Transmembrane helix</keyword>
<accession>A0A1G7XB88</accession>
<dbReference type="EMBL" id="FNDG01000001">
    <property type="protein sequence ID" value="SDG81466.1"/>
    <property type="molecule type" value="Genomic_DNA"/>
</dbReference>
<reference evidence="2 3" key="1">
    <citation type="submission" date="2016-10" db="EMBL/GenBank/DDBJ databases">
        <authorList>
            <person name="de Groot N.N."/>
        </authorList>
    </citation>
    <scope>NUCLEOTIDE SEQUENCE [LARGE SCALE GENOMIC DNA]</scope>
    <source>
        <strain evidence="2 3">LMG 18387</strain>
    </source>
</reference>
<evidence type="ECO:0000313" key="2">
    <source>
        <dbReference type="EMBL" id="SDG81466.1"/>
    </source>
</evidence>
<sequence length="71" mass="7867">MEVLSTITGFIVEVVFRALGLWVLKCLTGGRYNDTNSYLYFFPGFVGFLLLVVLIVLVVAAASWIRQVIGP</sequence>
<feature type="transmembrane region" description="Helical" evidence="1">
    <location>
        <begin position="6"/>
        <end position="27"/>
    </location>
</feature>
<proteinExistence type="predicted"/>
<evidence type="ECO:0000256" key="1">
    <source>
        <dbReference type="SAM" id="Phobius"/>
    </source>
</evidence>
<evidence type="ECO:0000313" key="3">
    <source>
        <dbReference type="Proteomes" id="UP000198606"/>
    </source>
</evidence>
<protein>
    <submittedName>
        <fullName evidence="2">Uncharacterized protein</fullName>
    </submittedName>
</protein>
<name>A0A1G7XB88_9GAMM</name>
<gene>
    <name evidence="2" type="ORF">SAMN05216588_10153</name>
</gene>
<dbReference type="AlphaFoldDB" id="A0A1G7XB88"/>
<dbReference type="STRING" id="29435.SAMN05216588_10153"/>
<feature type="transmembrane region" description="Helical" evidence="1">
    <location>
        <begin position="39"/>
        <end position="65"/>
    </location>
</feature>